<name>A0ABR8A124_9CYAN</name>
<accession>A0ABR8A124</accession>
<reference evidence="2 3" key="1">
    <citation type="journal article" date="2020" name="ISME J.">
        <title>Comparative genomics reveals insights into cyanobacterial evolution and habitat adaptation.</title>
        <authorList>
            <person name="Chen M.Y."/>
            <person name="Teng W.K."/>
            <person name="Zhao L."/>
            <person name="Hu C.X."/>
            <person name="Zhou Y.K."/>
            <person name="Han B.P."/>
            <person name="Song L.R."/>
            <person name="Shu W.S."/>
        </authorList>
    </citation>
    <scope>NUCLEOTIDE SEQUENCE [LARGE SCALE GENOMIC DNA]</scope>
    <source>
        <strain evidence="2 3">FACHB-723</strain>
    </source>
</reference>
<dbReference type="Pfam" id="PF01939">
    <property type="entry name" value="NucS_C"/>
    <property type="match status" value="1"/>
</dbReference>
<sequence>MLHPESLIKKTEGWQFASEADLEDFVWNNLEKLFGLIPLKRQYIVLNDCCDILALSDSGQLIIIELKNVEDRYVVQQLTRYYHSLFTQKPMAEVIKYDQPIRLIAIKPDFHRHNYIDQIYNKLTVEFWQFEIIQNNKQLTFHIKNQEESNISSAIIPYPQEYILDEVTAQPTLRILPRIPRVFEKLLDERHSSDKDLVLRIRKKILDFDERMAEVSTKVITRYGYPQKNGSIPITKMCAEFYSRPINEFHQLEFSLWLPIPNRRYISRKIYQKKTEKILISIPIKENSKPSLFVLRNPDPKAWRYSDSYSLSQYAKTYKLMTGEELTDKSLEGLIEIALADWQERVDGRRQTITEIFNDS</sequence>
<keyword evidence="3" id="KW-1185">Reference proteome</keyword>
<feature type="domain" description="Endonuclease NucS C-terminal" evidence="1">
    <location>
        <begin position="18"/>
        <end position="89"/>
    </location>
</feature>
<dbReference type="InterPro" id="IPR011856">
    <property type="entry name" value="tRNA_endonuc-like_dom_sf"/>
</dbReference>
<dbReference type="Gene3D" id="3.40.1350.10">
    <property type="match status" value="1"/>
</dbReference>
<protein>
    <submittedName>
        <fullName evidence="2">DUF91 domain-containing protein</fullName>
    </submittedName>
</protein>
<proteinExistence type="predicted"/>
<evidence type="ECO:0000259" key="1">
    <source>
        <dbReference type="Pfam" id="PF01939"/>
    </source>
</evidence>
<evidence type="ECO:0000313" key="3">
    <source>
        <dbReference type="Proteomes" id="UP000642094"/>
    </source>
</evidence>
<comment type="caution">
    <text evidence="2">The sequence shown here is derived from an EMBL/GenBank/DDBJ whole genome shotgun (WGS) entry which is preliminary data.</text>
</comment>
<dbReference type="RefSeq" id="WP_190404629.1">
    <property type="nucleotide sequence ID" value="NZ_JACJQB010000053.1"/>
</dbReference>
<dbReference type="InterPro" id="IPR048301">
    <property type="entry name" value="NucS_C"/>
</dbReference>
<evidence type="ECO:0000313" key="2">
    <source>
        <dbReference type="EMBL" id="MBD2189814.1"/>
    </source>
</evidence>
<dbReference type="Proteomes" id="UP000642094">
    <property type="component" value="Unassembled WGS sequence"/>
</dbReference>
<organism evidence="2 3">
    <name type="scientific">Pseudanabaena mucicola FACHB-723</name>
    <dbReference type="NCBI Taxonomy" id="2692860"/>
    <lineage>
        <taxon>Bacteria</taxon>
        <taxon>Bacillati</taxon>
        <taxon>Cyanobacteriota</taxon>
        <taxon>Cyanophyceae</taxon>
        <taxon>Pseudanabaenales</taxon>
        <taxon>Pseudanabaenaceae</taxon>
        <taxon>Pseudanabaena</taxon>
    </lineage>
</organism>
<dbReference type="EMBL" id="JACJQB010000053">
    <property type="protein sequence ID" value="MBD2189814.1"/>
    <property type="molecule type" value="Genomic_DNA"/>
</dbReference>
<gene>
    <name evidence="2" type="ORF">H6F41_16915</name>
</gene>